<gene>
    <name evidence="2" type="ORF">KFK09_014891</name>
</gene>
<dbReference type="Proteomes" id="UP000829196">
    <property type="component" value="Unassembled WGS sequence"/>
</dbReference>
<proteinExistence type="predicted"/>
<dbReference type="EMBL" id="JAGYWB010000011">
    <property type="protein sequence ID" value="KAI0503944.1"/>
    <property type="molecule type" value="Genomic_DNA"/>
</dbReference>
<dbReference type="InterPro" id="IPR040256">
    <property type="entry name" value="At4g02000-like"/>
</dbReference>
<reference evidence="2" key="1">
    <citation type="journal article" date="2022" name="Front. Genet.">
        <title>Chromosome-Scale Assembly of the Dendrobium nobile Genome Provides Insights Into the Molecular Mechanism of the Biosynthesis of the Medicinal Active Ingredient of Dendrobium.</title>
        <authorList>
            <person name="Xu Q."/>
            <person name="Niu S.-C."/>
            <person name="Li K.-L."/>
            <person name="Zheng P.-J."/>
            <person name="Zhang X.-J."/>
            <person name="Jia Y."/>
            <person name="Liu Y."/>
            <person name="Niu Y.-X."/>
            <person name="Yu L.-H."/>
            <person name="Chen D.-F."/>
            <person name="Zhang G.-Q."/>
        </authorList>
    </citation>
    <scope>NUCLEOTIDE SEQUENCE</scope>
    <source>
        <tissue evidence="2">Leaf</tissue>
    </source>
</reference>
<organism evidence="2 3">
    <name type="scientific">Dendrobium nobile</name>
    <name type="common">Orchid</name>
    <dbReference type="NCBI Taxonomy" id="94219"/>
    <lineage>
        <taxon>Eukaryota</taxon>
        <taxon>Viridiplantae</taxon>
        <taxon>Streptophyta</taxon>
        <taxon>Embryophyta</taxon>
        <taxon>Tracheophyta</taxon>
        <taxon>Spermatophyta</taxon>
        <taxon>Magnoliopsida</taxon>
        <taxon>Liliopsida</taxon>
        <taxon>Asparagales</taxon>
        <taxon>Orchidaceae</taxon>
        <taxon>Epidendroideae</taxon>
        <taxon>Malaxideae</taxon>
        <taxon>Dendrobiinae</taxon>
        <taxon>Dendrobium</taxon>
    </lineage>
</organism>
<dbReference type="OrthoDB" id="1690666at2759"/>
<feature type="domain" description="DUF4283" evidence="1">
    <location>
        <begin position="94"/>
        <end position="173"/>
    </location>
</feature>
<dbReference type="PANTHER" id="PTHR31286:SF180">
    <property type="entry name" value="OS10G0362600 PROTEIN"/>
    <property type="match status" value="1"/>
</dbReference>
<sequence>MSGVGSQPWNTSSLKNQNDLEQVRTCILGDLNSDVQTVNKNFPPENSVKMSNVKTNAWVRSANIKVDNLNLGSFLFDDGKMVKLHKENELENSKKLVNTLVVKVFGYILPFYVINNELRRQWSGFGNIRLTLLGQDWVLCSCEKAETMEAILCEEPWFVRGHIVGIDKWSPNFLTNSLKGLSAPMWIRLPNLPLYYWDDINISRIASLVGKPFLLDGNMFQWNRREFARICVRIKLDEQLPLGVWVEGEWKYEKVSKLGFKCGKIGHLIGRCPLSVNDNIKEISKKVPQEVVQAESANKRDAGPSNVDNPTNADIQIPEEAGYGPWVHVRYGKGKRTNNFPYIVNKVSQKPVKEIWKTVATTCCSAQKEVFVATDPINSEAFKAAEVNNIVVLSNAELEEGEIRDSFSRIDTKISSGKESYVPKPVIVNNNRFEILNKIDEEVEITINVSSNNSNKEVESDSELKNKNMEVIKADRENSIVRKKLEKELKTLGPIKLMTRSRKMEMGEKVKRIGAIPLPNQ</sequence>
<name>A0A8T3B3B3_DENNO</name>
<dbReference type="Pfam" id="PF14111">
    <property type="entry name" value="DUF4283"/>
    <property type="match status" value="1"/>
</dbReference>
<protein>
    <recommendedName>
        <fullName evidence="1">DUF4283 domain-containing protein</fullName>
    </recommendedName>
</protein>
<comment type="caution">
    <text evidence="2">The sequence shown here is derived from an EMBL/GenBank/DDBJ whole genome shotgun (WGS) entry which is preliminary data.</text>
</comment>
<evidence type="ECO:0000313" key="3">
    <source>
        <dbReference type="Proteomes" id="UP000829196"/>
    </source>
</evidence>
<keyword evidence="3" id="KW-1185">Reference proteome</keyword>
<dbReference type="AlphaFoldDB" id="A0A8T3B3B3"/>
<dbReference type="InterPro" id="IPR025558">
    <property type="entry name" value="DUF4283"/>
</dbReference>
<accession>A0A8T3B3B3</accession>
<dbReference type="PANTHER" id="PTHR31286">
    <property type="entry name" value="GLYCINE-RICH CELL WALL STRUCTURAL PROTEIN 1.8-LIKE"/>
    <property type="match status" value="1"/>
</dbReference>
<evidence type="ECO:0000259" key="1">
    <source>
        <dbReference type="Pfam" id="PF14111"/>
    </source>
</evidence>
<evidence type="ECO:0000313" key="2">
    <source>
        <dbReference type="EMBL" id="KAI0503944.1"/>
    </source>
</evidence>